<dbReference type="Gramene" id="QL08p018008:mrna">
    <property type="protein sequence ID" value="QL08p018008:mrna"/>
    <property type="gene ID" value="QL08p018008"/>
</dbReference>
<dbReference type="InParanoid" id="A0A7N2M9Y9"/>
<dbReference type="EMBL" id="LRBV02000008">
    <property type="status" value="NOT_ANNOTATED_CDS"/>
    <property type="molecule type" value="Genomic_DNA"/>
</dbReference>
<reference evidence="1 2" key="1">
    <citation type="journal article" date="2016" name="G3 (Bethesda)">
        <title>First Draft Assembly and Annotation of the Genome of a California Endemic Oak Quercus lobata Nee (Fagaceae).</title>
        <authorList>
            <person name="Sork V.L."/>
            <person name="Fitz-Gibbon S.T."/>
            <person name="Puiu D."/>
            <person name="Crepeau M."/>
            <person name="Gugger P.F."/>
            <person name="Sherman R."/>
            <person name="Stevens K."/>
            <person name="Langley C.H."/>
            <person name="Pellegrini M."/>
            <person name="Salzberg S.L."/>
        </authorList>
    </citation>
    <scope>NUCLEOTIDE SEQUENCE [LARGE SCALE GENOMIC DNA]</scope>
    <source>
        <strain evidence="1 2">cv. SW786</strain>
    </source>
</reference>
<dbReference type="AlphaFoldDB" id="A0A7N2M9Y9"/>
<accession>A0A7N2M9Y9</accession>
<dbReference type="PANTHER" id="PTHR32444:SF234">
    <property type="entry name" value="RECEPTOR-LIKE SERINE_THREONINE-PROTEIN KINASE"/>
    <property type="match status" value="1"/>
</dbReference>
<reference evidence="1" key="2">
    <citation type="submission" date="2021-01" db="UniProtKB">
        <authorList>
            <consortium name="EnsemblPlants"/>
        </authorList>
    </citation>
    <scope>IDENTIFICATION</scope>
</reference>
<proteinExistence type="predicted"/>
<dbReference type="EnsemblPlants" id="QL08p018008:mrna">
    <property type="protein sequence ID" value="QL08p018008:mrna"/>
    <property type="gene ID" value="QL08p018008"/>
</dbReference>
<dbReference type="Proteomes" id="UP000594261">
    <property type="component" value="Chromosome 8"/>
</dbReference>
<sequence>MEALSRGSSIQEIPLIVTWEFGMKLGYDIRTGFERRLTAWKSLDDPSPGELSYGIELHNYPYPEVVMKNGSNNCNRTGSLNGIGFSGATGVKANQVYDFNFVSNKDEVLKNDI</sequence>
<dbReference type="PANTHER" id="PTHR32444">
    <property type="entry name" value="BULB-TYPE LECTIN DOMAIN-CONTAINING PROTEIN"/>
    <property type="match status" value="1"/>
</dbReference>
<protein>
    <submittedName>
        <fullName evidence="1">Uncharacterized protein</fullName>
    </submittedName>
</protein>
<keyword evidence="2" id="KW-1185">Reference proteome</keyword>
<name>A0A7N2M9Y9_QUELO</name>
<evidence type="ECO:0000313" key="2">
    <source>
        <dbReference type="Proteomes" id="UP000594261"/>
    </source>
</evidence>
<organism evidence="1 2">
    <name type="scientific">Quercus lobata</name>
    <name type="common">Valley oak</name>
    <dbReference type="NCBI Taxonomy" id="97700"/>
    <lineage>
        <taxon>Eukaryota</taxon>
        <taxon>Viridiplantae</taxon>
        <taxon>Streptophyta</taxon>
        <taxon>Embryophyta</taxon>
        <taxon>Tracheophyta</taxon>
        <taxon>Spermatophyta</taxon>
        <taxon>Magnoliopsida</taxon>
        <taxon>eudicotyledons</taxon>
        <taxon>Gunneridae</taxon>
        <taxon>Pentapetalae</taxon>
        <taxon>rosids</taxon>
        <taxon>fabids</taxon>
        <taxon>Fagales</taxon>
        <taxon>Fagaceae</taxon>
        <taxon>Quercus</taxon>
    </lineage>
</organism>
<evidence type="ECO:0000313" key="1">
    <source>
        <dbReference type="EnsemblPlants" id="QL08p018008:mrna"/>
    </source>
</evidence>